<reference evidence="7 9" key="2">
    <citation type="submission" date="2020-08" db="EMBL/GenBank/DDBJ databases">
        <title>The isolate Caproiciproducens sp. 7D4C2 produces n-caproate at mildly acidic conditions from hexoses: genome and rBOX comparison with related strains and chain-elongating bacteria.</title>
        <authorList>
            <person name="Esquivel-Elizondo S."/>
            <person name="Bagci C."/>
            <person name="Temovska M."/>
            <person name="Jeon B.S."/>
            <person name="Bessarab I."/>
            <person name="Williams R.B.H."/>
            <person name="Huson D.H."/>
            <person name="Angenent L.T."/>
        </authorList>
    </citation>
    <scope>NUCLEOTIDE SEQUENCE [LARGE SCALE GENOMIC DNA]</scope>
    <source>
        <strain evidence="7 9">7D4C2</strain>
    </source>
</reference>
<feature type="domain" description="Flagellar hook protein FlgE/F/G-like D1" evidence="5">
    <location>
        <begin position="90"/>
        <end position="128"/>
    </location>
</feature>
<proteinExistence type="inferred from homology"/>
<dbReference type="InterPro" id="IPR020013">
    <property type="entry name" value="Flagellar_FlgE/F/G"/>
</dbReference>
<dbReference type="AlphaFoldDB" id="A0A6N8HVY2"/>
<keyword evidence="2" id="KW-0975">Bacterial flagellum</keyword>
<dbReference type="Pfam" id="PF22692">
    <property type="entry name" value="LlgE_F_G_D1"/>
    <property type="match status" value="1"/>
</dbReference>
<dbReference type="PANTHER" id="PTHR30435">
    <property type="entry name" value="FLAGELLAR PROTEIN"/>
    <property type="match status" value="1"/>
</dbReference>
<feature type="domain" description="Flagellar basal-body/hook protein C-terminal" evidence="4">
    <location>
        <begin position="198"/>
        <end position="239"/>
    </location>
</feature>
<accession>A0A6N8HVY2</accession>
<evidence type="ECO:0000259" key="3">
    <source>
        <dbReference type="Pfam" id="PF00460"/>
    </source>
</evidence>
<gene>
    <name evidence="6" type="primary">flgG_2</name>
    <name evidence="6" type="ORF">CAFE_04200</name>
    <name evidence="7" type="ORF">HCR03_09215</name>
</gene>
<dbReference type="GO" id="GO:0071978">
    <property type="term" value="P:bacterial-type flagellum-dependent swarming motility"/>
    <property type="evidence" value="ECO:0007669"/>
    <property type="project" value="TreeGrafter"/>
</dbReference>
<dbReference type="GO" id="GO:0009425">
    <property type="term" value="C:bacterial-type flagellum basal body"/>
    <property type="evidence" value="ECO:0007669"/>
    <property type="project" value="UniProtKB-SubCell"/>
</dbReference>
<dbReference type="InterPro" id="IPR037925">
    <property type="entry name" value="FlgE/F/G-like"/>
</dbReference>
<evidence type="ECO:0000256" key="1">
    <source>
        <dbReference type="ARBA" id="ARBA00009677"/>
    </source>
</evidence>
<dbReference type="NCBIfam" id="TIGR03506">
    <property type="entry name" value="FlgEFG_subfam"/>
    <property type="match status" value="1"/>
</dbReference>
<dbReference type="PANTHER" id="PTHR30435:SF19">
    <property type="entry name" value="FLAGELLAR BASAL-BODY ROD PROTEIN FLGG"/>
    <property type="match status" value="1"/>
</dbReference>
<organism evidence="6 8">
    <name type="scientific">Caproicibacter fermentans</name>
    <dbReference type="NCBI Taxonomy" id="2576756"/>
    <lineage>
        <taxon>Bacteria</taxon>
        <taxon>Bacillati</taxon>
        <taxon>Bacillota</taxon>
        <taxon>Clostridia</taxon>
        <taxon>Eubacteriales</taxon>
        <taxon>Acutalibacteraceae</taxon>
        <taxon>Caproicibacter</taxon>
    </lineage>
</organism>
<dbReference type="InterPro" id="IPR019776">
    <property type="entry name" value="Flagellar_basal_body_rod_CS"/>
</dbReference>
<dbReference type="SUPFAM" id="SSF117143">
    <property type="entry name" value="Flagellar hook protein flgE"/>
    <property type="match status" value="1"/>
</dbReference>
<dbReference type="InterPro" id="IPR010930">
    <property type="entry name" value="Flg_bb/hook_C_dom"/>
</dbReference>
<evidence type="ECO:0000313" key="9">
    <source>
        <dbReference type="Proteomes" id="UP000515909"/>
    </source>
</evidence>
<keyword evidence="6" id="KW-0282">Flagellum</keyword>
<dbReference type="Proteomes" id="UP000469440">
    <property type="component" value="Unassembled WGS sequence"/>
</dbReference>
<comment type="subcellular location">
    <subcellularLocation>
        <location evidence="2">Bacterial flagellum basal body</location>
    </subcellularLocation>
</comment>
<name>A0A6N8HVY2_9FIRM</name>
<feature type="domain" description="Flagellar basal body rod protein N-terminal" evidence="3">
    <location>
        <begin position="6"/>
        <end position="35"/>
    </location>
</feature>
<dbReference type="Pfam" id="PF06429">
    <property type="entry name" value="Flg_bbr_C"/>
    <property type="match status" value="1"/>
</dbReference>
<evidence type="ECO:0000259" key="5">
    <source>
        <dbReference type="Pfam" id="PF22692"/>
    </source>
</evidence>
<dbReference type="InterPro" id="IPR053967">
    <property type="entry name" value="LlgE_F_G-like_D1"/>
</dbReference>
<keyword evidence="6" id="KW-0969">Cilium</keyword>
<evidence type="ECO:0000259" key="4">
    <source>
        <dbReference type="Pfam" id="PF06429"/>
    </source>
</evidence>
<evidence type="ECO:0000313" key="8">
    <source>
        <dbReference type="Proteomes" id="UP000469440"/>
    </source>
</evidence>
<dbReference type="EMBL" id="CP060286">
    <property type="protein sequence ID" value="QNK42362.1"/>
    <property type="molecule type" value="Genomic_DNA"/>
</dbReference>
<keyword evidence="6" id="KW-0966">Cell projection</keyword>
<evidence type="ECO:0000313" key="6">
    <source>
        <dbReference type="EMBL" id="MVB09755.1"/>
    </source>
</evidence>
<reference evidence="6 8" key="1">
    <citation type="submission" date="2019-09" db="EMBL/GenBank/DDBJ databases">
        <title>Genome sequence of Clostridium sp. EA1.</title>
        <authorList>
            <person name="Poehlein A."/>
            <person name="Bengelsdorf F.R."/>
            <person name="Daniel R."/>
        </authorList>
    </citation>
    <scope>NUCLEOTIDE SEQUENCE [LARGE SCALE GENOMIC DNA]</scope>
    <source>
        <strain evidence="6 8">EA1</strain>
    </source>
</reference>
<dbReference type="OrthoDB" id="9800375at2"/>
<dbReference type="PROSITE" id="PS00588">
    <property type="entry name" value="FLAGELLA_BB_ROD"/>
    <property type="match status" value="1"/>
</dbReference>
<accession>A0A7G8TFH1</accession>
<sequence length="243" mass="25966">MVRGFYMLGSGILTQSRVLNTISNNVANADTNGFKKSRVMEKTFGSMVVERVDRNRTPVGSASLMNTADEAVTDYSQGTVNQTGRKLDFAIKGDGFFAVQGDNGTVYTRNGSFNIDGDGYLVLKGQGRVLGSDGNPIRPGTDEISSDGQGYLTANGASVGQLAVYRFPDNAELKTVGEGLFQGTNAGLVTTPAVLWKSLEGSNVDMTEEMTNALSSQRELQSCSQALKMYDTVLDQAVDIAKL</sequence>
<dbReference type="KEGG" id="cfem:HCR03_09215"/>
<dbReference type="Proteomes" id="UP000515909">
    <property type="component" value="Chromosome"/>
</dbReference>
<protein>
    <submittedName>
        <fullName evidence="6">Flagellar basal-body rod protein FlgG</fullName>
    </submittedName>
    <submittedName>
        <fullName evidence="7">Flagellar hook-basal body protein</fullName>
    </submittedName>
</protein>
<dbReference type="Pfam" id="PF00460">
    <property type="entry name" value="Flg_bb_rod"/>
    <property type="match status" value="1"/>
</dbReference>
<keyword evidence="8" id="KW-1185">Reference proteome</keyword>
<evidence type="ECO:0000256" key="2">
    <source>
        <dbReference type="RuleBase" id="RU362116"/>
    </source>
</evidence>
<dbReference type="EMBL" id="VWXL01000014">
    <property type="protein sequence ID" value="MVB09755.1"/>
    <property type="molecule type" value="Genomic_DNA"/>
</dbReference>
<dbReference type="InterPro" id="IPR001444">
    <property type="entry name" value="Flag_bb_rod_N"/>
</dbReference>
<evidence type="ECO:0000313" key="7">
    <source>
        <dbReference type="EMBL" id="QNK42362.1"/>
    </source>
</evidence>
<comment type="similarity">
    <text evidence="1 2">Belongs to the flagella basal body rod proteins family.</text>
</comment>
<dbReference type="RefSeq" id="WP_066642856.1">
    <property type="nucleotide sequence ID" value="NZ_CP060286.1"/>
</dbReference>